<dbReference type="EMBL" id="MU251629">
    <property type="protein sequence ID" value="KAG9231015.1"/>
    <property type="molecule type" value="Genomic_DNA"/>
</dbReference>
<evidence type="ECO:0000313" key="3">
    <source>
        <dbReference type="Proteomes" id="UP000824998"/>
    </source>
</evidence>
<dbReference type="AlphaFoldDB" id="A0A9P8C2J4"/>
<evidence type="ECO:0000256" key="1">
    <source>
        <dbReference type="SAM" id="MobiDB-lite"/>
    </source>
</evidence>
<keyword evidence="3" id="KW-1185">Reference proteome</keyword>
<accession>A0A9P8C2J4</accession>
<feature type="region of interest" description="Disordered" evidence="1">
    <location>
        <begin position="57"/>
        <end position="99"/>
    </location>
</feature>
<sequence>MAMETIVVLRGRTADRLRPKDLQLRAGQREGRGSIRQNSIRKQDKIAHIRIVSPNSISTIDIPPTPPPKDELANPPAHRSKCHSRNQEVNNDNFPNPRRDTLTTYHLPQSSSKPSPILAPRSGNTTYVRVHSSEHVSLRQPSCVGLPPTWNSTHDRFIAYLATHAPLDMYGGVPEFEEKREWSAAEMSRMVIVRFTSLEGFLIKSTAIDKRLQLLDESGNDYFQIEYGAYRFEEWGHDI</sequence>
<dbReference type="OrthoDB" id="5383839at2759"/>
<dbReference type="Proteomes" id="UP000824998">
    <property type="component" value="Unassembled WGS sequence"/>
</dbReference>
<comment type="caution">
    <text evidence="2">The sequence shown here is derived from an EMBL/GenBank/DDBJ whole genome shotgun (WGS) entry which is preliminary data.</text>
</comment>
<reference evidence="2" key="1">
    <citation type="journal article" date="2021" name="IMA Fungus">
        <title>Genomic characterization of three marine fungi, including Emericellopsis atlantica sp. nov. with signatures of a generalist lifestyle and marine biomass degradation.</title>
        <authorList>
            <person name="Hagestad O.C."/>
            <person name="Hou L."/>
            <person name="Andersen J.H."/>
            <person name="Hansen E.H."/>
            <person name="Altermark B."/>
            <person name="Li C."/>
            <person name="Kuhnert E."/>
            <person name="Cox R.J."/>
            <person name="Crous P.W."/>
            <person name="Spatafora J.W."/>
            <person name="Lail K."/>
            <person name="Amirebrahimi M."/>
            <person name="Lipzen A."/>
            <person name="Pangilinan J."/>
            <person name="Andreopoulos W."/>
            <person name="Hayes R.D."/>
            <person name="Ng V."/>
            <person name="Grigoriev I.V."/>
            <person name="Jackson S.A."/>
            <person name="Sutton T.D.S."/>
            <person name="Dobson A.D.W."/>
            <person name="Rama T."/>
        </authorList>
    </citation>
    <scope>NUCLEOTIDE SEQUENCE</scope>
    <source>
        <strain evidence="2">TRa018bII</strain>
    </source>
</reference>
<organism evidence="2 3">
    <name type="scientific">Amylocarpus encephaloides</name>
    <dbReference type="NCBI Taxonomy" id="45428"/>
    <lineage>
        <taxon>Eukaryota</taxon>
        <taxon>Fungi</taxon>
        <taxon>Dikarya</taxon>
        <taxon>Ascomycota</taxon>
        <taxon>Pezizomycotina</taxon>
        <taxon>Leotiomycetes</taxon>
        <taxon>Helotiales</taxon>
        <taxon>Helotiales incertae sedis</taxon>
        <taxon>Amylocarpus</taxon>
    </lineage>
</organism>
<protein>
    <submittedName>
        <fullName evidence="2">Uncharacterized protein</fullName>
    </submittedName>
</protein>
<proteinExistence type="predicted"/>
<evidence type="ECO:0000313" key="2">
    <source>
        <dbReference type="EMBL" id="KAG9231015.1"/>
    </source>
</evidence>
<name>A0A9P8C2J4_9HELO</name>
<gene>
    <name evidence="2" type="ORF">BJ875DRAFT_430572</name>
</gene>